<dbReference type="Pfam" id="PF04811">
    <property type="entry name" value="Sec23_trunk"/>
    <property type="match status" value="1"/>
</dbReference>
<dbReference type="Pfam" id="PF04815">
    <property type="entry name" value="Sec23_helical"/>
    <property type="match status" value="1"/>
</dbReference>
<evidence type="ECO:0000313" key="11">
    <source>
        <dbReference type="Proteomes" id="UP001146793"/>
    </source>
</evidence>
<dbReference type="GO" id="GO:0030127">
    <property type="term" value="C:COPII vesicle coat"/>
    <property type="evidence" value="ECO:0007669"/>
    <property type="project" value="InterPro"/>
</dbReference>
<dbReference type="InterPro" id="IPR006896">
    <property type="entry name" value="Sec23/24_trunk_dom"/>
</dbReference>
<dbReference type="InterPro" id="IPR006895">
    <property type="entry name" value="Znf_Sec23_Sec24"/>
</dbReference>
<dbReference type="SUPFAM" id="SSF81811">
    <property type="entry name" value="Helical domain of Sec23/24"/>
    <property type="match status" value="1"/>
</dbReference>
<feature type="region of interest" description="Disordered" evidence="4">
    <location>
        <begin position="1"/>
        <end position="43"/>
    </location>
</feature>
<comment type="caution">
    <text evidence="10">The sequence shown here is derived from an EMBL/GenBank/DDBJ whole genome shotgun (WGS) entry which is preliminary data.</text>
</comment>
<dbReference type="Proteomes" id="UP001146793">
    <property type="component" value="Unassembled WGS sequence"/>
</dbReference>
<feature type="compositionally biased region" description="Low complexity" evidence="4">
    <location>
        <begin position="27"/>
        <end position="43"/>
    </location>
</feature>
<dbReference type="InterPro" id="IPR029006">
    <property type="entry name" value="ADF-H/Gelsolin-like_dom_sf"/>
</dbReference>
<feature type="domain" description="Gelsolin-like" evidence="5">
    <location>
        <begin position="684"/>
        <end position="722"/>
    </location>
</feature>
<dbReference type="EMBL" id="JANTQA010000020">
    <property type="protein sequence ID" value="KAJ3446389.1"/>
    <property type="molecule type" value="Genomic_DNA"/>
</dbReference>
<dbReference type="Pfam" id="PF00626">
    <property type="entry name" value="Gelsolin"/>
    <property type="match status" value="1"/>
</dbReference>
<reference evidence="10" key="1">
    <citation type="submission" date="2022-08" db="EMBL/GenBank/DDBJ databases">
        <title>Novel sulphate-reducing endosymbionts in the free-living metamonad Anaeramoeba.</title>
        <authorList>
            <person name="Jerlstrom-Hultqvist J."/>
            <person name="Cepicka I."/>
            <person name="Gallot-Lavallee L."/>
            <person name="Salas-Leiva D."/>
            <person name="Curtis B.A."/>
            <person name="Zahonova K."/>
            <person name="Pipaliya S."/>
            <person name="Dacks J."/>
            <person name="Roger A.J."/>
        </authorList>
    </citation>
    <scope>NUCLEOTIDE SEQUENCE</scope>
    <source>
        <strain evidence="10">Busselton2</strain>
    </source>
</reference>
<evidence type="ECO:0000256" key="3">
    <source>
        <dbReference type="ARBA" id="ARBA00022927"/>
    </source>
</evidence>
<dbReference type="InterPro" id="IPR036180">
    <property type="entry name" value="Gelsolin-like_dom_sf"/>
</dbReference>
<dbReference type="InterPro" id="IPR036174">
    <property type="entry name" value="Znf_Sec23_Sec24_sf"/>
</dbReference>
<name>A0AAV7ZYV1_9EUKA</name>
<organism evidence="10 11">
    <name type="scientific">Anaeramoeba flamelloides</name>
    <dbReference type="NCBI Taxonomy" id="1746091"/>
    <lineage>
        <taxon>Eukaryota</taxon>
        <taxon>Metamonada</taxon>
        <taxon>Anaeramoebidae</taxon>
        <taxon>Anaeramoeba</taxon>
    </lineage>
</organism>
<evidence type="ECO:0000256" key="1">
    <source>
        <dbReference type="ARBA" id="ARBA00008334"/>
    </source>
</evidence>
<gene>
    <name evidence="10" type="ORF">M0812_08197</name>
</gene>
<dbReference type="GO" id="GO:0090110">
    <property type="term" value="P:COPII-coated vesicle cargo loading"/>
    <property type="evidence" value="ECO:0007669"/>
    <property type="project" value="TreeGrafter"/>
</dbReference>
<evidence type="ECO:0000256" key="4">
    <source>
        <dbReference type="SAM" id="MobiDB-lite"/>
    </source>
</evidence>
<evidence type="ECO:0000259" key="6">
    <source>
        <dbReference type="Pfam" id="PF04810"/>
    </source>
</evidence>
<dbReference type="PANTHER" id="PTHR13803">
    <property type="entry name" value="SEC24-RELATED PROTEIN"/>
    <property type="match status" value="1"/>
</dbReference>
<dbReference type="Pfam" id="PF04810">
    <property type="entry name" value="zf-Sec23_Sec24"/>
    <property type="match status" value="1"/>
</dbReference>
<protein>
    <submittedName>
        <fullName evidence="10">Sec24-related protein</fullName>
    </submittedName>
</protein>
<dbReference type="SUPFAM" id="SSF82919">
    <property type="entry name" value="Zn-finger domain of Sec23/24"/>
    <property type="match status" value="1"/>
</dbReference>
<dbReference type="Gene3D" id="2.60.40.1670">
    <property type="entry name" value="beta-sandwich domain of Sec23/24"/>
    <property type="match status" value="1"/>
</dbReference>
<accession>A0AAV7ZYV1</accession>
<dbReference type="GO" id="GO:0000149">
    <property type="term" value="F:SNARE binding"/>
    <property type="evidence" value="ECO:0007669"/>
    <property type="project" value="TreeGrafter"/>
</dbReference>
<dbReference type="InterPro" id="IPR036465">
    <property type="entry name" value="vWFA_dom_sf"/>
</dbReference>
<dbReference type="AlphaFoldDB" id="A0AAV7ZYV1"/>
<evidence type="ECO:0000259" key="5">
    <source>
        <dbReference type="Pfam" id="PF00626"/>
    </source>
</evidence>
<keyword evidence="3" id="KW-0653">Protein transport</keyword>
<dbReference type="SUPFAM" id="SSF53300">
    <property type="entry name" value="vWA-like"/>
    <property type="match status" value="1"/>
</dbReference>
<dbReference type="InterPro" id="IPR007123">
    <property type="entry name" value="Gelsolin-like_dom"/>
</dbReference>
<feature type="domain" description="Sec23/Sec24 beta-sandwich" evidence="9">
    <location>
        <begin position="460"/>
        <end position="542"/>
    </location>
</feature>
<dbReference type="Gene3D" id="3.40.50.410">
    <property type="entry name" value="von Willebrand factor, type A domain"/>
    <property type="match status" value="1"/>
</dbReference>
<dbReference type="InterPro" id="IPR006900">
    <property type="entry name" value="Sec23/24_helical_dom"/>
</dbReference>
<keyword evidence="2" id="KW-0813">Transport</keyword>
<evidence type="ECO:0000313" key="10">
    <source>
        <dbReference type="EMBL" id="KAJ3446389.1"/>
    </source>
</evidence>
<dbReference type="PANTHER" id="PTHR13803:SF4">
    <property type="entry name" value="SECRETORY 24CD, ISOFORM C"/>
    <property type="match status" value="1"/>
</dbReference>
<feature type="domain" description="Zinc finger Sec23/Sec24-type" evidence="6">
    <location>
        <begin position="145"/>
        <end position="183"/>
    </location>
</feature>
<evidence type="ECO:0000256" key="2">
    <source>
        <dbReference type="ARBA" id="ARBA00022448"/>
    </source>
</evidence>
<dbReference type="InterPro" id="IPR050550">
    <property type="entry name" value="SEC23_SEC24_subfamily"/>
</dbReference>
<proteinExistence type="inferred from homology"/>
<dbReference type="GO" id="GO:0006886">
    <property type="term" value="P:intracellular protein transport"/>
    <property type="evidence" value="ECO:0007669"/>
    <property type="project" value="InterPro"/>
</dbReference>
<dbReference type="InterPro" id="IPR012990">
    <property type="entry name" value="Beta-sandwich_Sec23_24"/>
</dbReference>
<dbReference type="GO" id="GO:0070971">
    <property type="term" value="C:endoplasmic reticulum exit site"/>
    <property type="evidence" value="ECO:0007669"/>
    <property type="project" value="TreeGrafter"/>
</dbReference>
<sequence length="815" mass="93712">MNPNNENGNLSTNLSRRYPIPSYEDLSNNVSSQNNSQETQNNNQMRETQYFEAQENDLREISQKFTQYTTTNEKKVPPSSECNFFSVENLNCSPRFMRSSIYCIPKTKALMRTTHLPFGVIVRPLAITHPQEDTIPIVDFGENGPIRCSRCGAYICSNAKFIKGGKIWICPICGVTNKVPKYYFCALNSNNIRHDINERPELLRGTIEFTAKKESKEIKTKAVHYVLVIEVTAITFRQGIFSDITKALDNILDHFPENAYVSIITFNSTIHFYDFNKNEESDPNMIIMSDIHDVFLPISPTTIQPLSSIKGKLKKFFKNLPQMFQNLKSTPSAYGSAMKAASLLIEKNGGKIISFSSQLPNRGMGSLNKRSKIKFSGTDEEKKLFIPQGKYYTNLGKWCLERNIAIDNYFFTSFQNDLSTISELSRITGGEIYLLNTYIPEIDRDKLVNDLIWSLKRPTGIQCVCKLRTSTGICVSKTIGNFERQSEGTEIKLSSINSDQTICYLLEHDMDLKENQPVYLQFAMLYINQNMEKRIRVINLKLDSHFEIKHIFNYIDQETLITLIMKNSLTELKLLPILQIRDNIIQQIINILVCYRRFCIEKTVLHKMVIPSNLQLIPSYALGLTKCKLFRLLPSVSTDEKIFLAHYLRSSTVKLSLSFMYPKMYSLHSLQSGIGLYSKSNQKIMLPSTLKLSVKNLSSKEILLLDNGLEMFLWIGNNVSNIACKLLFDRENIQNQNFSSFKLPILNNIYSKKIHNIIQEINQGRSQFPTLRIIRHSAQNEISFLQFLIEDKLNSISTFEFLNKLHTKIIEKMNY</sequence>
<comment type="similarity">
    <text evidence="1">Belongs to the SEC23/SEC24 family. SEC24 subfamily.</text>
</comment>
<evidence type="ECO:0000259" key="7">
    <source>
        <dbReference type="Pfam" id="PF04811"/>
    </source>
</evidence>
<dbReference type="Gene3D" id="3.40.20.10">
    <property type="entry name" value="Severin"/>
    <property type="match status" value="1"/>
</dbReference>
<dbReference type="Gene3D" id="1.20.120.730">
    <property type="entry name" value="Sec23/Sec24 helical domain"/>
    <property type="match status" value="1"/>
</dbReference>
<dbReference type="Gene3D" id="2.30.30.380">
    <property type="entry name" value="Zn-finger domain of Sec23/24"/>
    <property type="match status" value="1"/>
</dbReference>
<dbReference type="SUPFAM" id="SSF82754">
    <property type="entry name" value="C-terminal, gelsolin-like domain of Sec23/24"/>
    <property type="match status" value="1"/>
</dbReference>
<feature type="compositionally biased region" description="Polar residues" evidence="4">
    <location>
        <begin position="1"/>
        <end position="15"/>
    </location>
</feature>
<dbReference type="SUPFAM" id="SSF81995">
    <property type="entry name" value="beta-sandwich domain of Sec23/24"/>
    <property type="match status" value="1"/>
</dbReference>
<evidence type="ECO:0000259" key="8">
    <source>
        <dbReference type="Pfam" id="PF04815"/>
    </source>
</evidence>
<feature type="domain" description="Sec23/Sec24 trunk" evidence="7">
    <location>
        <begin position="223"/>
        <end position="454"/>
    </location>
</feature>
<dbReference type="GO" id="GO:0008270">
    <property type="term" value="F:zinc ion binding"/>
    <property type="evidence" value="ECO:0007669"/>
    <property type="project" value="InterPro"/>
</dbReference>
<evidence type="ECO:0000259" key="9">
    <source>
        <dbReference type="Pfam" id="PF08033"/>
    </source>
</evidence>
<feature type="domain" description="Sec23/Sec24 helical" evidence="8">
    <location>
        <begin position="556"/>
        <end position="657"/>
    </location>
</feature>
<dbReference type="InterPro" id="IPR036175">
    <property type="entry name" value="Sec23/24_helical_dom_sf"/>
</dbReference>
<dbReference type="Pfam" id="PF08033">
    <property type="entry name" value="Sec23_BS"/>
    <property type="match status" value="1"/>
</dbReference>